<dbReference type="Proteomes" id="UP001515500">
    <property type="component" value="Chromosome 17"/>
</dbReference>
<dbReference type="GO" id="GO:0016747">
    <property type="term" value="F:acyltransferase activity, transferring groups other than amino-acyl groups"/>
    <property type="evidence" value="ECO:0007669"/>
    <property type="project" value="InterPro"/>
</dbReference>
<dbReference type="FunFam" id="3.40.47.10:FF:000014">
    <property type="entry name" value="Chalcone synthase 1"/>
    <property type="match status" value="1"/>
</dbReference>
<keyword evidence="3" id="KW-0808">Transferase</keyword>
<dbReference type="AlphaFoldDB" id="A0AB40CVV9"/>
<dbReference type="SUPFAM" id="SSF53901">
    <property type="entry name" value="Thiolase-like"/>
    <property type="match status" value="2"/>
</dbReference>
<dbReference type="GO" id="GO:0030639">
    <property type="term" value="P:polyketide biosynthetic process"/>
    <property type="evidence" value="ECO:0007669"/>
    <property type="project" value="TreeGrafter"/>
</dbReference>
<evidence type="ECO:0000313" key="6">
    <source>
        <dbReference type="Proteomes" id="UP001515500"/>
    </source>
</evidence>
<dbReference type="InterPro" id="IPR011141">
    <property type="entry name" value="Polyketide_synthase_type-III"/>
</dbReference>
<dbReference type="PANTHER" id="PTHR11877">
    <property type="entry name" value="HYDROXYMETHYLGLUTARYL-COA SYNTHASE"/>
    <property type="match status" value="1"/>
</dbReference>
<feature type="domain" description="Chalcone/stilbene synthase C-terminal" evidence="5">
    <location>
        <begin position="243"/>
        <end position="399"/>
    </location>
</feature>
<dbReference type="PIRSF" id="PIRSF000451">
    <property type="entry name" value="PKS_III"/>
    <property type="match status" value="1"/>
</dbReference>
<accession>A0AB40CVV9</accession>
<dbReference type="InterPro" id="IPR012328">
    <property type="entry name" value="Chalcone/stilbene_synt_C"/>
</dbReference>
<sequence>MVNNGSNGVDDHKANKGGGLASVIALGTANPPNVFYQDDFPDYYFRITNNEHRVELKEKFKRICERSMIKKRHFFLTEEILKQKPNLCSFMEENSLDTRQDILVEEVPKLGAKAAVKALEEWGRPLSDITHLIFCSNSGVDMPGADFQLVKLLGLPLSTKRIMFYCLGCYAGGTALRIAKDLAENNQNARVLVVCSEMTVIRFRGTDDVHMDCLIAQAIFGDGSAAAVVGANPIPGMETPFFELVFTDQVIIPDSEKEIHCQLREVGMTFQLLSDLPITISKNMEKGLLKVFEPLGMSISDWNSLFWITHAGGRAIFDRIQEKLRLKPEKLKATRHVMSEYGNMVSCCVFFAMDEMRKRSMAEGLPTAGEGLEWGTPRSLAVLHGFGPGLTVETVVLRAPPLKANGLISNGNH</sequence>
<feature type="active site" description="Acyl-thioester intermediate" evidence="2">
    <location>
        <position position="169"/>
    </location>
</feature>
<evidence type="ECO:0000313" key="7">
    <source>
        <dbReference type="RefSeq" id="XP_039144154.1"/>
    </source>
</evidence>
<evidence type="ECO:0000256" key="1">
    <source>
        <dbReference type="ARBA" id="ARBA00005531"/>
    </source>
</evidence>
<organism evidence="6 7">
    <name type="scientific">Dioscorea cayennensis subsp. rotundata</name>
    <name type="common">White Guinea yam</name>
    <name type="synonym">Dioscorea rotundata</name>
    <dbReference type="NCBI Taxonomy" id="55577"/>
    <lineage>
        <taxon>Eukaryota</taxon>
        <taxon>Viridiplantae</taxon>
        <taxon>Streptophyta</taxon>
        <taxon>Embryophyta</taxon>
        <taxon>Tracheophyta</taxon>
        <taxon>Spermatophyta</taxon>
        <taxon>Magnoliopsida</taxon>
        <taxon>Liliopsida</taxon>
        <taxon>Dioscoreales</taxon>
        <taxon>Dioscoreaceae</taxon>
        <taxon>Dioscorea</taxon>
    </lineage>
</organism>
<dbReference type="Pfam" id="PF02797">
    <property type="entry name" value="Chal_sti_synt_C"/>
    <property type="match status" value="1"/>
</dbReference>
<reference evidence="7" key="1">
    <citation type="submission" date="2025-08" db="UniProtKB">
        <authorList>
            <consortium name="RefSeq"/>
        </authorList>
    </citation>
    <scope>IDENTIFICATION</scope>
</reference>
<protein>
    <submittedName>
        <fullName evidence="7">Chalcone synthase-like</fullName>
    </submittedName>
</protein>
<dbReference type="FunFam" id="3.40.47.10:FF:000025">
    <property type="entry name" value="Chalcone synthase 2"/>
    <property type="match status" value="1"/>
</dbReference>
<comment type="similarity">
    <text evidence="1 3">Belongs to the thiolase-like superfamily. Chalcone/stilbene synthases family.</text>
</comment>
<dbReference type="InterPro" id="IPR016039">
    <property type="entry name" value="Thiolase-like"/>
</dbReference>
<dbReference type="RefSeq" id="XP_039144154.1">
    <property type="nucleotide sequence ID" value="XM_039288220.1"/>
</dbReference>
<dbReference type="CDD" id="cd00831">
    <property type="entry name" value="CHS_like"/>
    <property type="match status" value="1"/>
</dbReference>
<gene>
    <name evidence="7" type="primary">LOC120281377</name>
</gene>
<evidence type="ECO:0000259" key="5">
    <source>
        <dbReference type="Pfam" id="PF02797"/>
    </source>
</evidence>
<name>A0AB40CVV9_DIOCR</name>
<evidence type="ECO:0000256" key="3">
    <source>
        <dbReference type="RuleBase" id="RU003633"/>
    </source>
</evidence>
<keyword evidence="6" id="KW-1185">Reference proteome</keyword>
<evidence type="ECO:0000259" key="4">
    <source>
        <dbReference type="Pfam" id="PF00195"/>
    </source>
</evidence>
<keyword evidence="3" id="KW-0012">Acyltransferase</keyword>
<proteinExistence type="inferred from homology"/>
<dbReference type="Gene3D" id="3.40.47.10">
    <property type="match status" value="2"/>
</dbReference>
<dbReference type="GeneID" id="120281377"/>
<evidence type="ECO:0000256" key="2">
    <source>
        <dbReference type="PIRSR" id="PIRSR000451-1"/>
    </source>
</evidence>
<dbReference type="PANTHER" id="PTHR11877:SF80">
    <property type="entry name" value="CHALCONE SYNTHASE 1"/>
    <property type="match status" value="1"/>
</dbReference>
<dbReference type="InterPro" id="IPR001099">
    <property type="entry name" value="Chalcone/stilbene_synt_N"/>
</dbReference>
<feature type="domain" description="Chalcone/stilbene synthase N-terminal" evidence="4">
    <location>
        <begin position="13"/>
        <end position="233"/>
    </location>
</feature>
<dbReference type="Pfam" id="PF00195">
    <property type="entry name" value="Chal_sti_synt_N"/>
    <property type="match status" value="1"/>
</dbReference>